<evidence type="ECO:0000313" key="3">
    <source>
        <dbReference type="EMBL" id="EIC28445.1"/>
    </source>
</evidence>
<feature type="signal peptide" evidence="2">
    <location>
        <begin position="1"/>
        <end position="23"/>
    </location>
</feature>
<reference evidence="3 4" key="1">
    <citation type="journal article" date="2013" name="Genome Announc.">
        <title>Genome Sequence of the Obligate Gammaproteobacterial Methanotroph Methylomicrobium album Strain BG8.</title>
        <authorList>
            <person name="Kits K.D."/>
            <person name="Kalyuzhnaya M.G."/>
            <person name="Klotz M.G."/>
            <person name="Jetten M.S."/>
            <person name="Op den Camp H.J."/>
            <person name="Vuilleumier S."/>
            <person name="Bringel F."/>
            <person name="Dispirito A.A."/>
            <person name="Murrell J.C."/>
            <person name="Bruce D."/>
            <person name="Cheng J.F."/>
            <person name="Copeland A."/>
            <person name="Goodwin L."/>
            <person name="Hauser L."/>
            <person name="Lajus A."/>
            <person name="Land M.L."/>
            <person name="Lapidus A."/>
            <person name="Lucas S."/>
            <person name="Medigue C."/>
            <person name="Pitluck S."/>
            <person name="Woyke T."/>
            <person name="Zeytun A."/>
            <person name="Stein L.Y."/>
        </authorList>
    </citation>
    <scope>NUCLEOTIDE SEQUENCE [LARGE SCALE GENOMIC DNA]</scope>
    <source>
        <strain evidence="3 4">BG8</strain>
    </source>
</reference>
<protein>
    <submittedName>
        <fullName evidence="3">Uncharacterized protein</fullName>
    </submittedName>
</protein>
<evidence type="ECO:0000256" key="2">
    <source>
        <dbReference type="SAM" id="SignalP"/>
    </source>
</evidence>
<dbReference type="STRING" id="686340.Metal_0600"/>
<gene>
    <name evidence="3" type="ORF">Metal_0600</name>
</gene>
<evidence type="ECO:0000313" key="4">
    <source>
        <dbReference type="Proteomes" id="UP000005090"/>
    </source>
</evidence>
<dbReference type="EMBL" id="CM001475">
    <property type="protein sequence ID" value="EIC28445.1"/>
    <property type="molecule type" value="Genomic_DNA"/>
</dbReference>
<keyword evidence="4" id="KW-1185">Reference proteome</keyword>
<accession>H8GP23</accession>
<sequence>MKSKSLPSFLLINSLLSTGCAHHAPLAEVSETVIASLIPDASVEVPWRLDHAWQGGELGGAALRAASTEHVVRQVDNPIPVSSSGSDLSSIKPGVDNNKAVTPSNPSDKKAVERAWRKYCHHQLDMTAEDHALIDLTPVPKTILKQGCNPKSLLK</sequence>
<dbReference type="PROSITE" id="PS51257">
    <property type="entry name" value="PROKAR_LIPOPROTEIN"/>
    <property type="match status" value="1"/>
</dbReference>
<feature type="chain" id="PRO_5003612891" evidence="2">
    <location>
        <begin position="24"/>
        <end position="155"/>
    </location>
</feature>
<dbReference type="Proteomes" id="UP000005090">
    <property type="component" value="Chromosome"/>
</dbReference>
<name>H8GP23_METAL</name>
<dbReference type="AlphaFoldDB" id="H8GP23"/>
<proteinExistence type="predicted"/>
<organism evidence="3 4">
    <name type="scientific">Methylomicrobium album BG8</name>
    <dbReference type="NCBI Taxonomy" id="686340"/>
    <lineage>
        <taxon>Bacteria</taxon>
        <taxon>Pseudomonadati</taxon>
        <taxon>Pseudomonadota</taxon>
        <taxon>Gammaproteobacteria</taxon>
        <taxon>Methylococcales</taxon>
        <taxon>Methylococcaceae</taxon>
        <taxon>Methylomicrobium</taxon>
    </lineage>
</organism>
<dbReference type="RefSeq" id="WP_005369478.1">
    <property type="nucleotide sequence ID" value="NZ_CM001475.1"/>
</dbReference>
<feature type="region of interest" description="Disordered" evidence="1">
    <location>
        <begin position="78"/>
        <end position="109"/>
    </location>
</feature>
<keyword evidence="2" id="KW-0732">Signal</keyword>
<feature type="compositionally biased region" description="Polar residues" evidence="1">
    <location>
        <begin position="80"/>
        <end position="89"/>
    </location>
</feature>
<evidence type="ECO:0000256" key="1">
    <source>
        <dbReference type="SAM" id="MobiDB-lite"/>
    </source>
</evidence>
<dbReference type="HOGENOM" id="CLU_1693418_0_0_6"/>